<dbReference type="AlphaFoldDB" id="A0A4Z2GGD7"/>
<evidence type="ECO:0000313" key="1">
    <source>
        <dbReference type="EMBL" id="TNN51804.1"/>
    </source>
</evidence>
<organism evidence="1 2">
    <name type="scientific">Liparis tanakae</name>
    <name type="common">Tanaka's snailfish</name>
    <dbReference type="NCBI Taxonomy" id="230148"/>
    <lineage>
        <taxon>Eukaryota</taxon>
        <taxon>Metazoa</taxon>
        <taxon>Chordata</taxon>
        <taxon>Craniata</taxon>
        <taxon>Vertebrata</taxon>
        <taxon>Euteleostomi</taxon>
        <taxon>Actinopterygii</taxon>
        <taxon>Neopterygii</taxon>
        <taxon>Teleostei</taxon>
        <taxon>Neoteleostei</taxon>
        <taxon>Acanthomorphata</taxon>
        <taxon>Eupercaria</taxon>
        <taxon>Perciformes</taxon>
        <taxon>Cottioidei</taxon>
        <taxon>Cottales</taxon>
        <taxon>Liparidae</taxon>
        <taxon>Liparis</taxon>
    </lineage>
</organism>
<name>A0A4Z2GGD7_9TELE</name>
<reference evidence="1 2" key="1">
    <citation type="submission" date="2019-03" db="EMBL/GenBank/DDBJ databases">
        <title>First draft genome of Liparis tanakae, snailfish: a comprehensive survey of snailfish specific genes.</title>
        <authorList>
            <person name="Kim W."/>
            <person name="Song I."/>
            <person name="Jeong J.-H."/>
            <person name="Kim D."/>
            <person name="Kim S."/>
            <person name="Ryu S."/>
            <person name="Song J.Y."/>
            <person name="Lee S.K."/>
        </authorList>
    </citation>
    <scope>NUCLEOTIDE SEQUENCE [LARGE SCALE GENOMIC DNA]</scope>
    <source>
        <tissue evidence="1">Muscle</tissue>
    </source>
</reference>
<dbReference type="EMBL" id="SRLO01000569">
    <property type="protein sequence ID" value="TNN51804.1"/>
    <property type="molecule type" value="Genomic_DNA"/>
</dbReference>
<accession>A0A4Z2GGD7</accession>
<protein>
    <submittedName>
        <fullName evidence="1">Uncharacterized protein</fullName>
    </submittedName>
</protein>
<comment type="caution">
    <text evidence="1">The sequence shown here is derived from an EMBL/GenBank/DDBJ whole genome shotgun (WGS) entry which is preliminary data.</text>
</comment>
<proteinExistence type="predicted"/>
<sequence length="72" mass="7876">MDPITLDVSATPHLVSQVMFRCVDVQRVIKVQQVLEDRGGGGGTECEPTKRRLRAAVKQWTDGTRGVCQPPG</sequence>
<keyword evidence="2" id="KW-1185">Reference proteome</keyword>
<gene>
    <name evidence="1" type="ORF">EYF80_037972</name>
</gene>
<evidence type="ECO:0000313" key="2">
    <source>
        <dbReference type="Proteomes" id="UP000314294"/>
    </source>
</evidence>
<dbReference type="Proteomes" id="UP000314294">
    <property type="component" value="Unassembled WGS sequence"/>
</dbReference>